<comment type="caution">
    <text evidence="4">The sequence shown here is derived from an EMBL/GenBank/DDBJ whole genome shotgun (WGS) entry which is preliminary data.</text>
</comment>
<dbReference type="EMBL" id="WTVA01000015">
    <property type="protein sequence ID" value="MZR23978.1"/>
    <property type="molecule type" value="Genomic_DNA"/>
</dbReference>
<reference evidence="4 5" key="1">
    <citation type="journal article" date="2014" name="Int. J. Syst. Evol. Microbiol.">
        <title>Sneathiella chungangensis sp. nov., isolated from a marine sand, and emended description of the genus Sneathiella.</title>
        <authorList>
            <person name="Siamphan C."/>
            <person name="Kim H."/>
            <person name="Lee J.S."/>
            <person name="Kim W."/>
        </authorList>
    </citation>
    <scope>NUCLEOTIDE SEQUENCE [LARGE SCALE GENOMIC DNA]</scope>
    <source>
        <strain evidence="4 5">KCTC 32476</strain>
    </source>
</reference>
<accession>A0A845MJ63</accession>
<dbReference type="PANTHER" id="PTHR36453">
    <property type="entry name" value="SECRETED PROTEIN-RELATED"/>
    <property type="match status" value="1"/>
</dbReference>
<evidence type="ECO:0000313" key="4">
    <source>
        <dbReference type="EMBL" id="MZR23978.1"/>
    </source>
</evidence>
<dbReference type="SMART" id="SM00710">
    <property type="entry name" value="PbH1"/>
    <property type="match status" value="6"/>
</dbReference>
<dbReference type="InterPro" id="IPR012334">
    <property type="entry name" value="Pectin_lyas_fold"/>
</dbReference>
<feature type="signal peptide" evidence="2">
    <location>
        <begin position="1"/>
        <end position="23"/>
    </location>
</feature>
<dbReference type="OrthoDB" id="7594648at2"/>
<evidence type="ECO:0000256" key="1">
    <source>
        <dbReference type="SAM" id="MobiDB-lite"/>
    </source>
</evidence>
<dbReference type="Pfam" id="PF13229">
    <property type="entry name" value="Beta_helix"/>
    <property type="match status" value="1"/>
</dbReference>
<name>A0A845MJ63_9PROT</name>
<evidence type="ECO:0000313" key="5">
    <source>
        <dbReference type="Proteomes" id="UP000445696"/>
    </source>
</evidence>
<dbReference type="InterPro" id="IPR039448">
    <property type="entry name" value="Beta_helix"/>
</dbReference>
<dbReference type="Proteomes" id="UP000445696">
    <property type="component" value="Unassembled WGS sequence"/>
</dbReference>
<dbReference type="AlphaFoldDB" id="A0A845MJ63"/>
<feature type="chain" id="PRO_5032728470" description="Right handed beta helix domain-containing protein" evidence="2">
    <location>
        <begin position="24"/>
        <end position="622"/>
    </location>
</feature>
<sequence>MRTRYLIILLALFGMTATSPAFAKDLFVDYENGKDENDGLTRETPWKHAPGDPNAGGNVSRYDLEPGDTIYFKGGVEYLGGITFSAGGSQSNPVTYKGNGWGEAQAIISGAKKLAVDFKPCQSAEDCYGNSNWEKLYKTRIDGEVNPLTPMFLSGKRIWLSREPNQPDPFWFDDYEHYESVGGWGTEMTESSLILGSDLDDTSDENWRNAIIALWMKPNQVVLTDVTGIDRASGTINFDPPGNEPYTDRDSYYALFNRPSDIDQVGEYFVDNDTGVILLWPESADAATSNDLSVNDLPAAFALNGNSNIVIEGFHISRYFGDHDGWQSGTAVINGKSPVRNIIVRDNTIDHLRSVEGVGAIQLDNSADSVISNNVIANSQKSSGIRFNEARNIIVRDNVIDRIGRTGIRLINTENMQISGNQLSNIYGIHGNGMSVYLENRNILIADNILRNVPFAFTYHGTDDVDEANNMWLLNNVILGPVRSWGSQFDKVTYLHNLIFAEDEVGKAVQISGYEPRTTFKNNIIDGMIVKPPATDWTMSHNIYTALAWTQSPKYGWSMEPESDLDDGFVDDIENFSKKRPELDMPIGDNIYGLLPVQLFPQYDFSRWKEAKPIGPSYTAKP</sequence>
<protein>
    <recommendedName>
        <fullName evidence="3">Right handed beta helix domain-containing protein</fullName>
    </recommendedName>
</protein>
<proteinExistence type="predicted"/>
<feature type="compositionally biased region" description="Basic and acidic residues" evidence="1">
    <location>
        <begin position="37"/>
        <end position="50"/>
    </location>
</feature>
<dbReference type="InterPro" id="IPR011050">
    <property type="entry name" value="Pectin_lyase_fold/virulence"/>
</dbReference>
<dbReference type="InterPro" id="IPR006626">
    <property type="entry name" value="PbH1"/>
</dbReference>
<dbReference type="SUPFAM" id="SSF51126">
    <property type="entry name" value="Pectin lyase-like"/>
    <property type="match status" value="1"/>
</dbReference>
<feature type="domain" description="Right handed beta helix" evidence="3">
    <location>
        <begin position="301"/>
        <end position="464"/>
    </location>
</feature>
<evidence type="ECO:0000256" key="2">
    <source>
        <dbReference type="SAM" id="SignalP"/>
    </source>
</evidence>
<evidence type="ECO:0000259" key="3">
    <source>
        <dbReference type="Pfam" id="PF13229"/>
    </source>
</evidence>
<organism evidence="4 5">
    <name type="scientific">Sneathiella chungangensis</name>
    <dbReference type="NCBI Taxonomy" id="1418234"/>
    <lineage>
        <taxon>Bacteria</taxon>
        <taxon>Pseudomonadati</taxon>
        <taxon>Pseudomonadota</taxon>
        <taxon>Alphaproteobacteria</taxon>
        <taxon>Sneathiellales</taxon>
        <taxon>Sneathiellaceae</taxon>
        <taxon>Sneathiella</taxon>
    </lineage>
</organism>
<dbReference type="PANTHER" id="PTHR36453:SF1">
    <property type="entry name" value="RIGHT HANDED BETA HELIX DOMAIN-CONTAINING PROTEIN"/>
    <property type="match status" value="1"/>
</dbReference>
<dbReference type="RefSeq" id="WP_161340443.1">
    <property type="nucleotide sequence ID" value="NZ_JBHSDG010000003.1"/>
</dbReference>
<gene>
    <name evidence="4" type="ORF">GQF03_16710</name>
</gene>
<feature type="region of interest" description="Disordered" evidence="1">
    <location>
        <begin position="37"/>
        <end position="59"/>
    </location>
</feature>
<dbReference type="Gene3D" id="2.160.20.10">
    <property type="entry name" value="Single-stranded right-handed beta-helix, Pectin lyase-like"/>
    <property type="match status" value="2"/>
</dbReference>
<keyword evidence="2" id="KW-0732">Signal</keyword>
<keyword evidence="5" id="KW-1185">Reference proteome</keyword>